<gene>
    <name evidence="1" type="ORF">FA95DRAFT_1504177</name>
</gene>
<reference evidence="1" key="1">
    <citation type="submission" date="2021-02" db="EMBL/GenBank/DDBJ databases">
        <authorList>
            <consortium name="DOE Joint Genome Institute"/>
            <person name="Ahrendt S."/>
            <person name="Looney B.P."/>
            <person name="Miyauchi S."/>
            <person name="Morin E."/>
            <person name="Drula E."/>
            <person name="Courty P.E."/>
            <person name="Chicoki N."/>
            <person name="Fauchery L."/>
            <person name="Kohler A."/>
            <person name="Kuo A."/>
            <person name="Labutti K."/>
            <person name="Pangilinan J."/>
            <person name="Lipzen A."/>
            <person name="Riley R."/>
            <person name="Andreopoulos W."/>
            <person name="He G."/>
            <person name="Johnson J."/>
            <person name="Barry K.W."/>
            <person name="Grigoriev I.V."/>
            <person name="Nagy L."/>
            <person name="Hibbett D."/>
            <person name="Henrissat B."/>
            <person name="Matheny P.B."/>
            <person name="Labbe J."/>
            <person name="Martin F."/>
        </authorList>
    </citation>
    <scope>NUCLEOTIDE SEQUENCE</scope>
    <source>
        <strain evidence="1">FP105234-sp</strain>
    </source>
</reference>
<dbReference type="Proteomes" id="UP000814033">
    <property type="component" value="Unassembled WGS sequence"/>
</dbReference>
<comment type="caution">
    <text evidence="1">The sequence shown here is derived from an EMBL/GenBank/DDBJ whole genome shotgun (WGS) entry which is preliminary data.</text>
</comment>
<organism evidence="1 2">
    <name type="scientific">Auriscalpium vulgare</name>
    <dbReference type="NCBI Taxonomy" id="40419"/>
    <lineage>
        <taxon>Eukaryota</taxon>
        <taxon>Fungi</taxon>
        <taxon>Dikarya</taxon>
        <taxon>Basidiomycota</taxon>
        <taxon>Agaricomycotina</taxon>
        <taxon>Agaricomycetes</taxon>
        <taxon>Russulales</taxon>
        <taxon>Auriscalpiaceae</taxon>
        <taxon>Auriscalpium</taxon>
    </lineage>
</organism>
<sequence length="896" mass="101331">MPDAAGQDLPDAPPLQDHAAPDSQATAADPLAELRAQEERVVHDVEGRLHRDKRNVVPFPAPAGAPIGQQAPSTYDVHRQRLAPQDPLNEWAPFASKLEWEIARWAKLRGPTSTAFTELLQIEGLQDRLGLSFKSSKDLNKIVDGSLPAVPEFTCEEIEVEGETYEVFFRDALQCIKLLYGNPEFLPHMTFAPERHYADEDLTIPLYHQMHTGKWWWKVQKILESLNPGATVVPVIISTDKTQITQFRNHSAYPVYLTIGNIAKEIRRQPSKHAQMLIGYLPTSRLLHIKDPDTRTRATANLFHACMRRIIGVLEDDSLHGTPMASGDGVVRRCHPIFATFIGDYPEQALVACVKYGECPKCEVDHDDLGLFEESASRDLASTLRALRTVDRGPTIFFAECAEARIKPVDHPFWEELPFANVFVSITPDILHQMYQGMVTHTVGWLQAAFGEAEIDERCKRLPRNHGARLFSSGISHLSRVSGQEHKDMCRILMALVVDLELPDKSSPARVVRTVRALLDFLYLAQYPSHSANTLVYLQDALQRFHDNKHVFEELGIRKHFNIPKLHGLSHYVESIKLFGTTDNYNTEATERLHIDYTKDAYRSTNHKDSFPQMTRWLIRREQIWQHERYIAWRRIEAARAAAAAAAADDNTRERIHIARLPSAKSVPFTQLGTSHGAVDFETALAHYIVRERNPGLSERQAANVAEGLKLPFRSVATYHKIKISNPDAQDGEDLPEVRDAVHVRPAHPDSRGRAVPGRFDTVLVNTGEGQDTRVLGYRVAQVRVVFSLASKARAAAFPANYVGPMHLAYLEWFTPFTAAAEPDHLMYKISRAYRAGARRRAFAVVPVDDIRRSVHLFPVFGKVAPRHWTSANVLDRCEKFYVSSFLDRHTYITVY</sequence>
<protein>
    <submittedName>
        <fullName evidence="1">Uncharacterized protein</fullName>
    </submittedName>
</protein>
<accession>A0ACB8R5X4</accession>
<evidence type="ECO:0000313" key="1">
    <source>
        <dbReference type="EMBL" id="KAI0039433.1"/>
    </source>
</evidence>
<keyword evidence="2" id="KW-1185">Reference proteome</keyword>
<evidence type="ECO:0000313" key="2">
    <source>
        <dbReference type="Proteomes" id="UP000814033"/>
    </source>
</evidence>
<dbReference type="EMBL" id="MU276305">
    <property type="protein sequence ID" value="KAI0039433.1"/>
    <property type="molecule type" value="Genomic_DNA"/>
</dbReference>
<name>A0ACB8R5X4_9AGAM</name>
<proteinExistence type="predicted"/>
<reference evidence="1" key="2">
    <citation type="journal article" date="2022" name="New Phytol.">
        <title>Evolutionary transition to the ectomycorrhizal habit in the genomes of a hyperdiverse lineage of mushroom-forming fungi.</title>
        <authorList>
            <person name="Looney B."/>
            <person name="Miyauchi S."/>
            <person name="Morin E."/>
            <person name="Drula E."/>
            <person name="Courty P.E."/>
            <person name="Kohler A."/>
            <person name="Kuo A."/>
            <person name="LaButti K."/>
            <person name="Pangilinan J."/>
            <person name="Lipzen A."/>
            <person name="Riley R."/>
            <person name="Andreopoulos W."/>
            <person name="He G."/>
            <person name="Johnson J."/>
            <person name="Nolan M."/>
            <person name="Tritt A."/>
            <person name="Barry K.W."/>
            <person name="Grigoriev I.V."/>
            <person name="Nagy L.G."/>
            <person name="Hibbett D."/>
            <person name="Henrissat B."/>
            <person name="Matheny P.B."/>
            <person name="Labbe J."/>
            <person name="Martin F.M."/>
        </authorList>
    </citation>
    <scope>NUCLEOTIDE SEQUENCE</scope>
    <source>
        <strain evidence="1">FP105234-sp</strain>
    </source>
</reference>